<comment type="caution">
    <text evidence="6">The sequence shown here is derived from an EMBL/GenBank/DDBJ whole genome shotgun (WGS) entry which is preliminary data.</text>
</comment>
<dbReference type="PANTHER" id="PTHR30055:SF234">
    <property type="entry name" value="HTH-TYPE TRANSCRIPTIONAL REGULATOR BETI"/>
    <property type="match status" value="1"/>
</dbReference>
<proteinExistence type="predicted"/>
<evidence type="ECO:0000313" key="6">
    <source>
        <dbReference type="EMBL" id="TCC36244.1"/>
    </source>
</evidence>
<keyword evidence="2 4" id="KW-0238">DNA-binding</keyword>
<dbReference type="PROSITE" id="PS50977">
    <property type="entry name" value="HTH_TETR_2"/>
    <property type="match status" value="1"/>
</dbReference>
<evidence type="ECO:0000259" key="5">
    <source>
        <dbReference type="PROSITE" id="PS50977"/>
    </source>
</evidence>
<dbReference type="Pfam" id="PF00440">
    <property type="entry name" value="TetR_N"/>
    <property type="match status" value="1"/>
</dbReference>
<dbReference type="SUPFAM" id="SSF46689">
    <property type="entry name" value="Homeodomain-like"/>
    <property type="match status" value="1"/>
</dbReference>
<dbReference type="EMBL" id="SJKC01000003">
    <property type="protein sequence ID" value="TCC36244.1"/>
    <property type="molecule type" value="Genomic_DNA"/>
</dbReference>
<dbReference type="GO" id="GO:0000976">
    <property type="term" value="F:transcription cis-regulatory region binding"/>
    <property type="evidence" value="ECO:0007669"/>
    <property type="project" value="TreeGrafter"/>
</dbReference>
<dbReference type="Gene3D" id="1.10.357.10">
    <property type="entry name" value="Tetracycline Repressor, domain 2"/>
    <property type="match status" value="1"/>
</dbReference>
<evidence type="ECO:0000256" key="4">
    <source>
        <dbReference type="PROSITE-ProRule" id="PRU00335"/>
    </source>
</evidence>
<feature type="domain" description="HTH tetR-type" evidence="5">
    <location>
        <begin position="15"/>
        <end position="75"/>
    </location>
</feature>
<dbReference type="InterPro" id="IPR001647">
    <property type="entry name" value="HTH_TetR"/>
</dbReference>
<dbReference type="PANTHER" id="PTHR30055">
    <property type="entry name" value="HTH-TYPE TRANSCRIPTIONAL REGULATOR RUTR"/>
    <property type="match status" value="1"/>
</dbReference>
<dbReference type="AlphaFoldDB" id="A0A4R0IUQ1"/>
<name>A0A4R0IUQ1_9ACTN</name>
<dbReference type="InterPro" id="IPR050109">
    <property type="entry name" value="HTH-type_TetR-like_transc_reg"/>
</dbReference>
<gene>
    <name evidence="6" type="ORF">E0H92_26660</name>
</gene>
<reference evidence="6 7" key="1">
    <citation type="submission" date="2019-02" db="EMBL/GenBank/DDBJ databases">
        <title>Kribbella capetownensis sp. nov. and Kribbella speibonae sp. nov., isolated from soil.</title>
        <authorList>
            <person name="Curtis S.M."/>
            <person name="Norton I."/>
            <person name="Everest G.J."/>
            <person name="Meyers P.R."/>
        </authorList>
    </citation>
    <scope>NUCLEOTIDE SEQUENCE [LARGE SCALE GENOMIC DNA]</scope>
    <source>
        <strain evidence="6 7">YM55</strain>
    </source>
</reference>
<protein>
    <submittedName>
        <fullName evidence="6">TetR/AcrR family transcriptional regulator</fullName>
    </submittedName>
</protein>
<evidence type="ECO:0000313" key="7">
    <source>
        <dbReference type="Proteomes" id="UP000294225"/>
    </source>
</evidence>
<dbReference type="PRINTS" id="PR00455">
    <property type="entry name" value="HTHTETR"/>
</dbReference>
<dbReference type="RefSeq" id="WP_131498070.1">
    <property type="nucleotide sequence ID" value="NZ_SJKC01000003.1"/>
</dbReference>
<keyword evidence="1" id="KW-0805">Transcription regulation</keyword>
<evidence type="ECO:0000256" key="2">
    <source>
        <dbReference type="ARBA" id="ARBA00023125"/>
    </source>
</evidence>
<sequence>MPRAYSMQERAKLAAQTRERVVDAAVELFAERGVQATTMTAVARAADVSPATVTNHFATPDVLLQAVVARLTAEIRVPDPGIFAGTRSVTGRIRALATAMFTFYERTAQWFDLLGAELTESPVLAKAEADFWRSIQPLYAEALAGTDSAVLAKTTSGLIHPATFRALRAAGLSIDDATTVVADALSQLARKARR</sequence>
<accession>A0A4R0IUQ1</accession>
<evidence type="ECO:0000256" key="1">
    <source>
        <dbReference type="ARBA" id="ARBA00023015"/>
    </source>
</evidence>
<organism evidence="6 7">
    <name type="scientific">Kribbella speibonae</name>
    <dbReference type="NCBI Taxonomy" id="1572660"/>
    <lineage>
        <taxon>Bacteria</taxon>
        <taxon>Bacillati</taxon>
        <taxon>Actinomycetota</taxon>
        <taxon>Actinomycetes</taxon>
        <taxon>Propionibacteriales</taxon>
        <taxon>Kribbellaceae</taxon>
        <taxon>Kribbella</taxon>
    </lineage>
</organism>
<dbReference type="InterPro" id="IPR009057">
    <property type="entry name" value="Homeodomain-like_sf"/>
</dbReference>
<evidence type="ECO:0000256" key="3">
    <source>
        <dbReference type="ARBA" id="ARBA00023163"/>
    </source>
</evidence>
<dbReference type="Proteomes" id="UP000294225">
    <property type="component" value="Unassembled WGS sequence"/>
</dbReference>
<feature type="DNA-binding region" description="H-T-H motif" evidence="4">
    <location>
        <begin position="38"/>
        <end position="57"/>
    </location>
</feature>
<dbReference type="GO" id="GO:0003700">
    <property type="term" value="F:DNA-binding transcription factor activity"/>
    <property type="evidence" value="ECO:0007669"/>
    <property type="project" value="TreeGrafter"/>
</dbReference>
<keyword evidence="3" id="KW-0804">Transcription</keyword>